<name>A0A507ZPH9_9FLAO</name>
<dbReference type="OrthoDB" id="1491557at2"/>
<keyword evidence="1 2" id="KW-0732">Signal</keyword>
<accession>A0A507ZPH9</accession>
<dbReference type="InterPro" id="IPR029046">
    <property type="entry name" value="LolA/LolB/LppX"/>
</dbReference>
<protein>
    <submittedName>
        <fullName evidence="3">Outer membrane lipoprotein carrier protein LolA</fullName>
    </submittedName>
</protein>
<evidence type="ECO:0000313" key="4">
    <source>
        <dbReference type="Proteomes" id="UP000317169"/>
    </source>
</evidence>
<dbReference type="InterPro" id="IPR004564">
    <property type="entry name" value="OM_lipoprot_carrier_LolA-like"/>
</dbReference>
<dbReference type="SUPFAM" id="SSF89392">
    <property type="entry name" value="Prokaryotic lipoproteins and lipoprotein localization factors"/>
    <property type="match status" value="1"/>
</dbReference>
<evidence type="ECO:0000256" key="1">
    <source>
        <dbReference type="ARBA" id="ARBA00022729"/>
    </source>
</evidence>
<dbReference type="RefSeq" id="WP_141421775.1">
    <property type="nucleotide sequence ID" value="NZ_VIAR01000006.1"/>
</dbReference>
<proteinExistence type="predicted"/>
<dbReference type="Gene3D" id="2.50.20.10">
    <property type="entry name" value="Lipoprotein localisation LolA/LolB/LppX"/>
    <property type="match status" value="1"/>
</dbReference>
<keyword evidence="4" id="KW-1185">Reference proteome</keyword>
<evidence type="ECO:0000313" key="3">
    <source>
        <dbReference type="EMBL" id="TQD38917.1"/>
    </source>
</evidence>
<dbReference type="PANTHER" id="PTHR35869">
    <property type="entry name" value="OUTER-MEMBRANE LIPOPROTEIN CARRIER PROTEIN"/>
    <property type="match status" value="1"/>
</dbReference>
<comment type="caution">
    <text evidence="3">The sequence shown here is derived from an EMBL/GenBank/DDBJ whole genome shotgun (WGS) entry which is preliminary data.</text>
</comment>
<evidence type="ECO:0000256" key="2">
    <source>
        <dbReference type="SAM" id="SignalP"/>
    </source>
</evidence>
<dbReference type="PANTHER" id="PTHR35869:SF1">
    <property type="entry name" value="OUTER-MEMBRANE LIPOPROTEIN CARRIER PROTEIN"/>
    <property type="match status" value="1"/>
</dbReference>
<gene>
    <name evidence="3" type="ORF">FKR84_08035</name>
</gene>
<organism evidence="3 4">
    <name type="scientific">Haloflavibacter putidus</name>
    <dbReference type="NCBI Taxonomy" id="2576776"/>
    <lineage>
        <taxon>Bacteria</taxon>
        <taxon>Pseudomonadati</taxon>
        <taxon>Bacteroidota</taxon>
        <taxon>Flavobacteriia</taxon>
        <taxon>Flavobacteriales</taxon>
        <taxon>Flavobacteriaceae</taxon>
        <taxon>Haloflavibacter</taxon>
    </lineage>
</organism>
<sequence>MKKLSFLLIAFLSFAVLHAQQDKKAKQLLNEVSQKVQSYDNMLIEFSYILENPTENIKQETRGDVTLQDEKYRLNLMGTTRLFDGEKLYSIIPEDEEVNISDYDAKENNDITPSKMLTFYNEGYNYKWGKVNDVNGRKIQYIQLTPIDSDADIKEILLGIDKQTKHIYDLIQKQDNGTQVTIRVNSFKTNQPLSSKMFTFDEDKYQGYYINRLD</sequence>
<feature type="signal peptide" evidence="2">
    <location>
        <begin position="1"/>
        <end position="19"/>
    </location>
</feature>
<dbReference type="Proteomes" id="UP000317169">
    <property type="component" value="Unassembled WGS sequence"/>
</dbReference>
<feature type="chain" id="PRO_5021328602" evidence="2">
    <location>
        <begin position="20"/>
        <end position="214"/>
    </location>
</feature>
<dbReference type="EMBL" id="VIAR01000006">
    <property type="protein sequence ID" value="TQD38917.1"/>
    <property type="molecule type" value="Genomic_DNA"/>
</dbReference>
<dbReference type="AlphaFoldDB" id="A0A507ZPH9"/>
<reference evidence="3 4" key="1">
    <citation type="submission" date="2019-06" db="EMBL/GenBank/DDBJ databases">
        <title>Flavibacter putida gen. nov., sp. nov., a novel marine bacterium of the family Flavobacteriaceae isolated from coastal seawater.</title>
        <authorList>
            <person name="Feng X."/>
        </authorList>
    </citation>
    <scope>NUCLEOTIDE SEQUENCE [LARGE SCALE GENOMIC DNA]</scope>
    <source>
        <strain evidence="3 4">PLHSN227</strain>
    </source>
</reference>
<dbReference type="Pfam" id="PF03548">
    <property type="entry name" value="LolA"/>
    <property type="match status" value="1"/>
</dbReference>
<keyword evidence="3" id="KW-0449">Lipoprotein</keyword>
<dbReference type="CDD" id="cd16325">
    <property type="entry name" value="LolA"/>
    <property type="match status" value="1"/>
</dbReference>